<feature type="domain" description="Formamidopyrimidine-DNA glycosylase catalytic" evidence="15">
    <location>
        <begin position="2"/>
        <end position="146"/>
    </location>
</feature>
<dbReference type="EMBL" id="CP067089">
    <property type="protein sequence ID" value="QQO11311.1"/>
    <property type="molecule type" value="Genomic_DNA"/>
</dbReference>
<keyword evidence="6" id="KW-0378">Hydrolase</keyword>
<evidence type="ECO:0000256" key="4">
    <source>
        <dbReference type="ARBA" id="ARBA00022763"/>
    </source>
</evidence>
<evidence type="ECO:0000256" key="11">
    <source>
        <dbReference type="ARBA" id="ARBA00023268"/>
    </source>
</evidence>
<evidence type="ECO:0000256" key="5">
    <source>
        <dbReference type="ARBA" id="ARBA00022771"/>
    </source>
</evidence>
<evidence type="ECO:0000259" key="14">
    <source>
        <dbReference type="PROSITE" id="PS51066"/>
    </source>
</evidence>
<keyword evidence="17" id="KW-1185">Reference proteome</keyword>
<evidence type="ECO:0000256" key="9">
    <source>
        <dbReference type="ARBA" id="ARBA00023204"/>
    </source>
</evidence>
<evidence type="ECO:0000256" key="2">
    <source>
        <dbReference type="ARBA" id="ARBA00009409"/>
    </source>
</evidence>
<reference evidence="16" key="1">
    <citation type="submission" date="2021-01" db="EMBL/GenBank/DDBJ databases">
        <title>Description of Breznakiella homolactica.</title>
        <authorList>
            <person name="Song Y."/>
            <person name="Brune A."/>
        </authorList>
    </citation>
    <scope>NUCLEOTIDE SEQUENCE</scope>
    <source>
        <strain evidence="16">RmG30</strain>
    </source>
</reference>
<dbReference type="InterPro" id="IPR000214">
    <property type="entry name" value="Znf_DNA_glyclase/AP_lyase"/>
</dbReference>
<dbReference type="PANTHER" id="PTHR22993:SF9">
    <property type="entry name" value="FORMAMIDOPYRIMIDINE-DNA GLYCOSYLASE"/>
    <property type="match status" value="1"/>
</dbReference>
<dbReference type="GO" id="GO:0006284">
    <property type="term" value="P:base-excision repair"/>
    <property type="evidence" value="ECO:0007669"/>
    <property type="project" value="InterPro"/>
</dbReference>
<dbReference type="Proteomes" id="UP000595917">
    <property type="component" value="Chromosome"/>
</dbReference>
<evidence type="ECO:0000256" key="3">
    <source>
        <dbReference type="ARBA" id="ARBA00022723"/>
    </source>
</evidence>
<evidence type="ECO:0000256" key="13">
    <source>
        <dbReference type="PROSITE-ProRule" id="PRU00391"/>
    </source>
</evidence>
<dbReference type="SUPFAM" id="SSF57716">
    <property type="entry name" value="Glucocorticoid receptor-like (DNA-binding domain)"/>
    <property type="match status" value="1"/>
</dbReference>
<dbReference type="AlphaFoldDB" id="A0A7T7XRT1"/>
<evidence type="ECO:0000256" key="1">
    <source>
        <dbReference type="ARBA" id="ARBA00001668"/>
    </source>
</evidence>
<keyword evidence="3" id="KW-0479">Metal-binding</keyword>
<accession>A0A7T7XRT1</accession>
<evidence type="ECO:0000256" key="12">
    <source>
        <dbReference type="ARBA" id="ARBA00023295"/>
    </source>
</evidence>
<dbReference type="InterPro" id="IPR035937">
    <property type="entry name" value="FPG_N"/>
</dbReference>
<keyword evidence="7" id="KW-0862">Zinc</keyword>
<dbReference type="PROSITE" id="PS51068">
    <property type="entry name" value="FPG_CAT"/>
    <property type="match status" value="1"/>
</dbReference>
<name>A0A7T7XRT1_9SPIR</name>
<organism evidence="16 17">
    <name type="scientific">Breznakiella homolactica</name>
    <dbReference type="NCBI Taxonomy" id="2798577"/>
    <lineage>
        <taxon>Bacteria</taxon>
        <taxon>Pseudomonadati</taxon>
        <taxon>Spirochaetota</taxon>
        <taxon>Spirochaetia</taxon>
        <taxon>Spirochaetales</taxon>
        <taxon>Breznakiellaceae</taxon>
        <taxon>Breznakiella</taxon>
    </lineage>
</organism>
<dbReference type="Pfam" id="PF06831">
    <property type="entry name" value="H2TH"/>
    <property type="match status" value="1"/>
</dbReference>
<dbReference type="GO" id="GO:0008270">
    <property type="term" value="F:zinc ion binding"/>
    <property type="evidence" value="ECO:0007669"/>
    <property type="project" value="UniProtKB-KW"/>
</dbReference>
<comment type="catalytic activity">
    <reaction evidence="1">
        <text>Hydrolysis of DNA containing ring-opened 7-methylguanine residues, releasing 2,6-diamino-4-hydroxy-5-(N-methyl)formamidopyrimidine.</text>
        <dbReference type="EC" id="3.2.2.23"/>
    </reaction>
</comment>
<dbReference type="GO" id="GO:0003684">
    <property type="term" value="F:damaged DNA binding"/>
    <property type="evidence" value="ECO:0007669"/>
    <property type="project" value="InterPro"/>
</dbReference>
<dbReference type="SUPFAM" id="SSF81624">
    <property type="entry name" value="N-terminal domain of MutM-like DNA repair proteins"/>
    <property type="match status" value="1"/>
</dbReference>
<keyword evidence="12" id="KW-0326">Glycosidase</keyword>
<keyword evidence="8" id="KW-0238">DNA-binding</keyword>
<dbReference type="KEGG" id="bhc:JFL75_04125"/>
<evidence type="ECO:0000256" key="6">
    <source>
        <dbReference type="ARBA" id="ARBA00022801"/>
    </source>
</evidence>
<protein>
    <recommendedName>
        <fullName evidence="18">DNA-(apurinic or apyrimidinic site) lyase</fullName>
    </recommendedName>
</protein>
<dbReference type="GO" id="GO:0003906">
    <property type="term" value="F:DNA-(apurinic or apyrimidinic site) endonuclease activity"/>
    <property type="evidence" value="ECO:0007669"/>
    <property type="project" value="InterPro"/>
</dbReference>
<dbReference type="GO" id="GO:0016829">
    <property type="term" value="F:lyase activity"/>
    <property type="evidence" value="ECO:0007669"/>
    <property type="project" value="UniProtKB-KW"/>
</dbReference>
<dbReference type="InterPro" id="IPR010979">
    <property type="entry name" value="Ribosomal_uS13-like_H2TH"/>
</dbReference>
<dbReference type="SMART" id="SM01232">
    <property type="entry name" value="H2TH"/>
    <property type="match status" value="1"/>
</dbReference>
<dbReference type="PANTHER" id="PTHR22993">
    <property type="entry name" value="FORMAMIDOPYRIMIDINE-DNA GLYCOSYLASE"/>
    <property type="match status" value="1"/>
</dbReference>
<proteinExistence type="inferred from homology"/>
<evidence type="ECO:0000256" key="10">
    <source>
        <dbReference type="ARBA" id="ARBA00023239"/>
    </source>
</evidence>
<keyword evidence="11" id="KW-0511">Multifunctional enzyme</keyword>
<sequence>MLEIPESHTLAAQLNETVGGKTITRVIAAAAPHGFAFYFGDPGNYPKLLEGEKIRNAAAYAGLTEISAGGKRILFGDGTNVRYLEPGAEPPKKHQLLVTFGDGSSIVCTIQMYGGIWAFPDGKNDSPYYKVAKEKPSPLSDAFDEGYFMTICGEAKPTLSAKALLATEQRIPGLGNGVLQDILFTAGINPKNKINTLTQKDLKGLYKSIRKTLKAMTDKGGRDTEKDLFGKNGGYKTILSNNTLKDPCPVCGGTIIRQAYLGGNVYYCPVCQPLKKQP</sequence>
<feature type="domain" description="FPG-type" evidence="14">
    <location>
        <begin position="227"/>
        <end position="273"/>
    </location>
</feature>
<dbReference type="InterPro" id="IPR015886">
    <property type="entry name" value="H2TH_FPG"/>
</dbReference>
<dbReference type="InterPro" id="IPR012319">
    <property type="entry name" value="FPG_cat"/>
</dbReference>
<evidence type="ECO:0008006" key="18">
    <source>
        <dbReference type="Google" id="ProtNLM"/>
    </source>
</evidence>
<keyword evidence="4" id="KW-0227">DNA damage</keyword>
<dbReference type="PROSITE" id="PS51066">
    <property type="entry name" value="ZF_FPG_2"/>
    <property type="match status" value="1"/>
</dbReference>
<keyword evidence="5 13" id="KW-0863">Zinc-finger</keyword>
<dbReference type="GO" id="GO:0034039">
    <property type="term" value="F:8-oxo-7,8-dihydroguanine DNA N-glycosylase activity"/>
    <property type="evidence" value="ECO:0007669"/>
    <property type="project" value="TreeGrafter"/>
</dbReference>
<gene>
    <name evidence="16" type="ORF">JFL75_04125</name>
</gene>
<evidence type="ECO:0000259" key="15">
    <source>
        <dbReference type="PROSITE" id="PS51068"/>
    </source>
</evidence>
<keyword evidence="9" id="KW-0234">DNA repair</keyword>
<evidence type="ECO:0000256" key="8">
    <source>
        <dbReference type="ARBA" id="ARBA00023125"/>
    </source>
</evidence>
<evidence type="ECO:0000256" key="7">
    <source>
        <dbReference type="ARBA" id="ARBA00022833"/>
    </source>
</evidence>
<evidence type="ECO:0000313" key="16">
    <source>
        <dbReference type="EMBL" id="QQO11311.1"/>
    </source>
</evidence>
<evidence type="ECO:0000313" key="17">
    <source>
        <dbReference type="Proteomes" id="UP000595917"/>
    </source>
</evidence>
<keyword evidence="10" id="KW-0456">Lyase</keyword>
<dbReference type="RefSeq" id="WP_215628619.1">
    <property type="nucleotide sequence ID" value="NZ_CP067089.2"/>
</dbReference>
<dbReference type="Gene3D" id="1.10.8.50">
    <property type="match status" value="1"/>
</dbReference>
<comment type="similarity">
    <text evidence="2">Belongs to the FPG family.</text>
</comment>
<dbReference type="SUPFAM" id="SSF46946">
    <property type="entry name" value="S13-like H2TH domain"/>
    <property type="match status" value="1"/>
</dbReference>